<reference evidence="2" key="1">
    <citation type="journal article" date="2021" name="Proc. Natl. Acad. Sci. U.S.A.">
        <title>Three genomes in the algal genus Volvox reveal the fate of a haploid sex-determining region after a transition to homothallism.</title>
        <authorList>
            <person name="Yamamoto K."/>
            <person name="Hamaji T."/>
            <person name="Kawai-Toyooka H."/>
            <person name="Matsuzaki R."/>
            <person name="Takahashi F."/>
            <person name="Nishimura Y."/>
            <person name="Kawachi M."/>
            <person name="Noguchi H."/>
            <person name="Minakuchi Y."/>
            <person name="Umen J.G."/>
            <person name="Toyoda A."/>
            <person name="Nozaki H."/>
        </authorList>
    </citation>
    <scope>NUCLEOTIDE SEQUENCE</scope>
    <source>
        <strain evidence="3">NIES-3785</strain>
        <strain evidence="2">NIES-3786</strain>
    </source>
</reference>
<keyword evidence="4" id="KW-1185">Reference proteome</keyword>
<keyword evidence="1" id="KW-0812">Transmembrane</keyword>
<dbReference type="EMBL" id="BNCP01000069">
    <property type="protein sequence ID" value="GIL91789.1"/>
    <property type="molecule type" value="Genomic_DNA"/>
</dbReference>
<dbReference type="Proteomes" id="UP000747110">
    <property type="component" value="Unassembled WGS sequence"/>
</dbReference>
<keyword evidence="1" id="KW-0472">Membrane</keyword>
<gene>
    <name evidence="2" type="ORF">Vretifemale_19328</name>
    <name evidence="3" type="ORF">Vretimale_7336</name>
</gene>
<keyword evidence="1" id="KW-1133">Transmembrane helix</keyword>
<dbReference type="OrthoDB" id="549033at2759"/>
<name>A0A8J4CZB3_9CHLO</name>
<sequence>MSMLSNYAYNDPPTPLAMVVGTLIGLIVICSVVAISLAIMHYHENSVATTTLYIQLKARLKGELTPAAIVAAGPALPRVASVTSLKRGVAPMRLSYDVGGRMGGKVRHKSNSCCGLMASNPEHMDLSSICDTQEAMDSAMVQEILGSVDANHVRETQVLLSSFNWDLDELLHEEAIRASPCPSGVDAY</sequence>
<dbReference type="AlphaFoldDB" id="A0A8J4CZB3"/>
<dbReference type="Proteomes" id="UP000722791">
    <property type="component" value="Unassembled WGS sequence"/>
</dbReference>
<feature type="transmembrane region" description="Helical" evidence="1">
    <location>
        <begin position="16"/>
        <end position="39"/>
    </location>
</feature>
<evidence type="ECO:0000313" key="4">
    <source>
        <dbReference type="Proteomes" id="UP000747110"/>
    </source>
</evidence>
<organism evidence="2 4">
    <name type="scientific">Volvox reticuliferus</name>
    <dbReference type="NCBI Taxonomy" id="1737510"/>
    <lineage>
        <taxon>Eukaryota</taxon>
        <taxon>Viridiplantae</taxon>
        <taxon>Chlorophyta</taxon>
        <taxon>core chlorophytes</taxon>
        <taxon>Chlorophyceae</taxon>
        <taxon>CS clade</taxon>
        <taxon>Chlamydomonadales</taxon>
        <taxon>Volvocaceae</taxon>
        <taxon>Volvox</taxon>
    </lineage>
</organism>
<accession>A0A8J4CZB3</accession>
<evidence type="ECO:0000256" key="1">
    <source>
        <dbReference type="SAM" id="Phobius"/>
    </source>
</evidence>
<protein>
    <submittedName>
        <fullName evidence="2">Uncharacterized protein</fullName>
    </submittedName>
</protein>
<evidence type="ECO:0000313" key="2">
    <source>
        <dbReference type="EMBL" id="GIL91789.1"/>
    </source>
</evidence>
<comment type="caution">
    <text evidence="2">The sequence shown here is derived from an EMBL/GenBank/DDBJ whole genome shotgun (WGS) entry which is preliminary data.</text>
</comment>
<proteinExistence type="predicted"/>
<dbReference type="EMBL" id="BNCQ01000011">
    <property type="protein sequence ID" value="GIM02487.1"/>
    <property type="molecule type" value="Genomic_DNA"/>
</dbReference>
<evidence type="ECO:0000313" key="3">
    <source>
        <dbReference type="EMBL" id="GIM02487.1"/>
    </source>
</evidence>